<gene>
    <name evidence="4" type="ORF">C5167_003664</name>
</gene>
<evidence type="ECO:0000313" key="4">
    <source>
        <dbReference type="EMBL" id="RZC79447.1"/>
    </source>
</evidence>
<keyword evidence="5" id="KW-1185">Reference proteome</keyword>
<dbReference type="Proteomes" id="UP000316621">
    <property type="component" value="Chromosome 9"/>
</dbReference>
<dbReference type="Pfam" id="PF02536">
    <property type="entry name" value="mTERF"/>
    <property type="match status" value="1"/>
</dbReference>
<dbReference type="InterPro" id="IPR038538">
    <property type="entry name" value="MTERF_sf"/>
</dbReference>
<keyword evidence="3" id="KW-0809">Transit peptide</keyword>
<dbReference type="Gramene" id="RZC79447">
    <property type="protein sequence ID" value="RZC79447"/>
    <property type="gene ID" value="C5167_003664"/>
</dbReference>
<dbReference type="InterPro" id="IPR003690">
    <property type="entry name" value="MTERF"/>
</dbReference>
<protein>
    <submittedName>
        <fullName evidence="4">Uncharacterized protein</fullName>
    </submittedName>
</protein>
<organism evidence="4 5">
    <name type="scientific">Papaver somniferum</name>
    <name type="common">Opium poppy</name>
    <dbReference type="NCBI Taxonomy" id="3469"/>
    <lineage>
        <taxon>Eukaryota</taxon>
        <taxon>Viridiplantae</taxon>
        <taxon>Streptophyta</taxon>
        <taxon>Embryophyta</taxon>
        <taxon>Tracheophyta</taxon>
        <taxon>Spermatophyta</taxon>
        <taxon>Magnoliopsida</taxon>
        <taxon>Ranunculales</taxon>
        <taxon>Papaveraceae</taxon>
        <taxon>Papaveroideae</taxon>
        <taxon>Papaver</taxon>
    </lineage>
</organism>
<dbReference type="AlphaFoldDB" id="A0A4Y7L3B4"/>
<accession>A0A4Y7L3B4</accession>
<dbReference type="GO" id="GO:0003676">
    <property type="term" value="F:nucleic acid binding"/>
    <property type="evidence" value="ECO:0007669"/>
    <property type="project" value="InterPro"/>
</dbReference>
<dbReference type="SMART" id="SM00733">
    <property type="entry name" value="Mterf"/>
    <property type="match status" value="3"/>
</dbReference>
<evidence type="ECO:0000256" key="3">
    <source>
        <dbReference type="ARBA" id="ARBA00022946"/>
    </source>
</evidence>
<keyword evidence="2" id="KW-0806">Transcription termination</keyword>
<keyword evidence="2" id="KW-0804">Transcription</keyword>
<evidence type="ECO:0000313" key="5">
    <source>
        <dbReference type="Proteomes" id="UP000316621"/>
    </source>
</evidence>
<evidence type="ECO:0000256" key="1">
    <source>
        <dbReference type="ARBA" id="ARBA00007692"/>
    </source>
</evidence>
<reference evidence="4 5" key="1">
    <citation type="journal article" date="2018" name="Science">
        <title>The opium poppy genome and morphinan production.</title>
        <authorList>
            <person name="Guo L."/>
            <person name="Winzer T."/>
            <person name="Yang X."/>
            <person name="Li Y."/>
            <person name="Ning Z."/>
            <person name="He Z."/>
            <person name="Teodor R."/>
            <person name="Lu Y."/>
            <person name="Bowser T.A."/>
            <person name="Graham I.A."/>
            <person name="Ye K."/>
        </authorList>
    </citation>
    <scope>NUCLEOTIDE SEQUENCE [LARGE SCALE GENOMIC DNA]</scope>
    <source>
        <strain evidence="5">cv. HN1</strain>
        <tissue evidence="4">Leaves</tissue>
    </source>
</reference>
<dbReference type="PANTHER" id="PTHR13068">
    <property type="entry name" value="CGI-12 PROTEIN-RELATED"/>
    <property type="match status" value="1"/>
</dbReference>
<dbReference type="OMA" id="WSEECFL"/>
<dbReference type="PANTHER" id="PTHR13068:SF166">
    <property type="entry name" value="TRANSCRIPTION TERMINATION FACTOR MTERF15, MITOCHONDRIAL-LIKE"/>
    <property type="match status" value="1"/>
</dbReference>
<dbReference type="Gene3D" id="1.25.70.10">
    <property type="entry name" value="Transcription termination factor 3, mitochondrial"/>
    <property type="match status" value="1"/>
</dbReference>
<dbReference type="GO" id="GO:0006353">
    <property type="term" value="P:DNA-templated transcription termination"/>
    <property type="evidence" value="ECO:0007669"/>
    <property type="project" value="UniProtKB-KW"/>
</dbReference>
<name>A0A4Y7L3B4_PAPSO</name>
<proteinExistence type="inferred from homology"/>
<evidence type="ECO:0000256" key="2">
    <source>
        <dbReference type="ARBA" id="ARBA00022472"/>
    </source>
</evidence>
<sequence length="264" mass="30169">MTLVGKTKTKLIPKLDYFISKDISKLEVAKFISSNPFILSRSLEKYVIPIFDSIKNILGTDRDVLKFFQRLRTRRADMSGELMPNIQLLKDENVPPSELSKFLINSASCLTTSTDRFKASFLTGIRALTLMSKSTWETKVNASRKWGWSDDQIQDAFLKHPMCMLHSAETITRKMDYLVNKMGYSSSDIAKSPSSLYSSLKNRIIPRCSVYQFLVSKGLIIKNEISSTLLIWSEECFLKKLVFKYEVEAPEILNVYHNSSDSTT</sequence>
<dbReference type="EMBL" id="CM010723">
    <property type="protein sequence ID" value="RZC79447.1"/>
    <property type="molecule type" value="Genomic_DNA"/>
</dbReference>
<keyword evidence="2" id="KW-0805">Transcription regulation</keyword>
<comment type="similarity">
    <text evidence="1">Belongs to the mTERF family.</text>
</comment>